<gene>
    <name evidence="7 9" type="primary">pafA</name>
    <name evidence="9" type="ORF">EJ997_02820</name>
</gene>
<evidence type="ECO:0000256" key="7">
    <source>
        <dbReference type="HAMAP-Rule" id="MF_02111"/>
    </source>
</evidence>
<dbReference type="AlphaFoldDB" id="A0A3Q9G5Z3"/>
<comment type="pathway">
    <text evidence="7">Protein modification; protein pupylation.</text>
</comment>
<dbReference type="GO" id="GO:0016879">
    <property type="term" value="F:ligase activity, forming carbon-nitrogen bonds"/>
    <property type="evidence" value="ECO:0007669"/>
    <property type="project" value="UniProtKB-UniRule"/>
</dbReference>
<feature type="active site" description="Proton acceptor" evidence="7">
    <location>
        <position position="59"/>
    </location>
</feature>
<dbReference type="GO" id="GO:0070490">
    <property type="term" value="P:protein pupylation"/>
    <property type="evidence" value="ECO:0007669"/>
    <property type="project" value="UniProtKB-UniRule"/>
</dbReference>
<sequence>MPKRVMGVETEYGLTTATTTGAPSSLTPEDAAQRLFKRIVEWGRSTNTFLTNGSRLYLDVGAHPEFASAECDSIADLVAMDRAGDLIFQSMVDEANRGLEAEDMPERIHLIKNNVDSAGNSFGCHENYLIRRRRDFRARVDSLVPFFITRQVLTGAGHIRKQPGGAVYEISQRADQMWDAISSASTRSRPIVNTRDEPHGDIEKYRRMHVIVGDSNMSQTSTALKFATTEMLLVMIEDGVIMPDLKLQDPMRSIREISHDVSLKTTVELENGRMRTALQIQREFAEAAHNHYERQGYFADLDDTRSAMVTLWIEALDRLEEGDLDSLSTKLDWIAKHNILERYRTKGGLTWDDPRLTRLEFAYHDLSPAAGLATSMEKQGLLESVVTEEAVHHAIDNPPATTRAALRGRFVGAASEARRDFMVDWMNLRLLEADGARTVILKDPFSPVDERVDELLEQV</sequence>
<dbReference type="Proteomes" id="UP000280344">
    <property type="component" value="Chromosome"/>
</dbReference>
<evidence type="ECO:0000313" key="10">
    <source>
        <dbReference type="Proteomes" id="UP000280344"/>
    </source>
</evidence>
<comment type="similarity">
    <text evidence="7">Belongs to the Pup ligase/Pup deamidase family. Pup-conjugating enzyme subfamily.</text>
</comment>
<keyword evidence="10" id="KW-1185">Reference proteome</keyword>
<feature type="binding site" evidence="7">
    <location>
        <position position="55"/>
    </location>
    <ligand>
        <name>ATP</name>
        <dbReference type="ChEBI" id="CHEBI:30616"/>
    </ligand>
</feature>
<comment type="catalytic activity">
    <reaction evidence="7">
        <text>ATP + [prokaryotic ubiquitin-like protein]-L-glutamate + [protein]-L-lysine = ADP + phosphate + N(6)-([prokaryotic ubiquitin-like protein]-gamma-L-glutamyl)-[protein]-L-lysine.</text>
        <dbReference type="EC" id="6.3.1.19"/>
    </reaction>
</comment>
<dbReference type="NCBIfam" id="TIGR03686">
    <property type="entry name" value="pupylate_PafA"/>
    <property type="match status" value="1"/>
</dbReference>
<keyword evidence="1 7" id="KW-0436">Ligase</keyword>
<evidence type="ECO:0000256" key="2">
    <source>
        <dbReference type="ARBA" id="ARBA00022723"/>
    </source>
</evidence>
<dbReference type="GO" id="GO:0019787">
    <property type="term" value="F:ubiquitin-like protein transferase activity"/>
    <property type="evidence" value="ECO:0007669"/>
    <property type="project" value="UniProtKB-UniRule"/>
</dbReference>
<feature type="binding site" evidence="7">
    <location>
        <position position="9"/>
    </location>
    <ligand>
        <name>Mg(2+)</name>
        <dbReference type="ChEBI" id="CHEBI:18420"/>
    </ligand>
</feature>
<evidence type="ECO:0000313" key="9">
    <source>
        <dbReference type="EMBL" id="AZQ78111.1"/>
    </source>
</evidence>
<evidence type="ECO:0000256" key="6">
    <source>
        <dbReference type="ARBA" id="ARBA00022842"/>
    </source>
</evidence>
<dbReference type="GO" id="GO:0019941">
    <property type="term" value="P:modification-dependent protein catabolic process"/>
    <property type="evidence" value="ECO:0007669"/>
    <property type="project" value="UniProtKB-UniRule"/>
</dbReference>
<dbReference type="UniPathway" id="UPA00998"/>
<keyword evidence="3 7" id="KW-0547">Nucleotide-binding</keyword>
<dbReference type="EC" id="6.3.1.19" evidence="7 8"/>
<dbReference type="GO" id="GO:0000287">
    <property type="term" value="F:magnesium ion binding"/>
    <property type="evidence" value="ECO:0007669"/>
    <property type="project" value="UniProtKB-UniRule"/>
</dbReference>
<evidence type="ECO:0000256" key="8">
    <source>
        <dbReference type="NCBIfam" id="TIGR03686"/>
    </source>
</evidence>
<dbReference type="GO" id="GO:0010498">
    <property type="term" value="P:proteasomal protein catabolic process"/>
    <property type="evidence" value="ECO:0007669"/>
    <property type="project" value="UniProtKB-UniRule"/>
</dbReference>
<feature type="binding site" evidence="7">
    <location>
        <position position="65"/>
    </location>
    <ligand>
        <name>Mg(2+)</name>
        <dbReference type="ChEBI" id="CHEBI:18420"/>
    </ligand>
</feature>
<evidence type="ECO:0000256" key="5">
    <source>
        <dbReference type="ARBA" id="ARBA00022840"/>
    </source>
</evidence>
<dbReference type="UniPathway" id="UPA00997"/>
<dbReference type="GO" id="GO:0005524">
    <property type="term" value="F:ATP binding"/>
    <property type="evidence" value="ECO:0007669"/>
    <property type="project" value="UniProtKB-UniRule"/>
</dbReference>
<reference evidence="9 10" key="1">
    <citation type="submission" date="2018-12" db="EMBL/GenBank/DDBJ databases">
        <title>Complete genome sequence of Flaviflexus sp. H23T48.</title>
        <authorList>
            <person name="Bae J.-W."/>
            <person name="Lee J.-Y."/>
        </authorList>
    </citation>
    <scope>NUCLEOTIDE SEQUENCE [LARGE SCALE GENOMIC DNA]</scope>
    <source>
        <strain evidence="9 10">H23T48</strain>
    </source>
</reference>
<comment type="miscellaneous">
    <text evidence="7">The reaction mechanism probably proceeds via the activation of Pup by phosphorylation of its C-terminal glutamate, which is then subject to nucleophilic attack by the substrate lysine, resulting in an isopeptide bond and the release of phosphate as a good leaving group.</text>
</comment>
<keyword evidence="6 7" id="KW-0460">Magnesium</keyword>
<feature type="binding site" evidence="7">
    <location>
        <position position="57"/>
    </location>
    <ligand>
        <name>Mg(2+)</name>
        <dbReference type="ChEBI" id="CHEBI:18420"/>
    </ligand>
</feature>
<feature type="binding site" evidence="7">
    <location>
        <position position="425"/>
    </location>
    <ligand>
        <name>ATP</name>
        <dbReference type="ChEBI" id="CHEBI:30616"/>
    </ligand>
</feature>
<dbReference type="HAMAP" id="MF_02111">
    <property type="entry name" value="Pup_ligase"/>
    <property type="match status" value="1"/>
</dbReference>
<dbReference type="OrthoDB" id="9760627at2"/>
<evidence type="ECO:0000256" key="3">
    <source>
        <dbReference type="ARBA" id="ARBA00022741"/>
    </source>
</evidence>
<dbReference type="KEGG" id="flh:EJ997_02820"/>
<comment type="pathway">
    <text evidence="7">Protein degradation; proteasomal Pup-dependent pathway.</text>
</comment>
<dbReference type="PANTHER" id="PTHR42307:SF3">
    <property type="entry name" value="PUP--PROTEIN LIGASE"/>
    <property type="match status" value="1"/>
</dbReference>
<feature type="binding site" evidence="7">
    <location>
        <position position="68"/>
    </location>
    <ligand>
        <name>ATP</name>
        <dbReference type="ChEBI" id="CHEBI:30616"/>
    </ligand>
</feature>
<dbReference type="EMBL" id="CP034593">
    <property type="protein sequence ID" value="AZQ78111.1"/>
    <property type="molecule type" value="Genomic_DNA"/>
</dbReference>
<dbReference type="InterPro" id="IPR022279">
    <property type="entry name" value="Pup_ligase"/>
</dbReference>
<name>A0A3Q9G5Z3_9ACTO</name>
<organism evidence="9 10">
    <name type="scientific">Flaviflexus ciconiae</name>
    <dbReference type="NCBI Taxonomy" id="2496867"/>
    <lineage>
        <taxon>Bacteria</taxon>
        <taxon>Bacillati</taxon>
        <taxon>Actinomycetota</taxon>
        <taxon>Actinomycetes</taxon>
        <taxon>Actinomycetales</taxon>
        <taxon>Actinomycetaceae</taxon>
        <taxon>Flaviflexus</taxon>
    </lineage>
</organism>
<dbReference type="Pfam" id="PF03136">
    <property type="entry name" value="Pup_ligase"/>
    <property type="match status" value="1"/>
</dbReference>
<evidence type="ECO:0000256" key="4">
    <source>
        <dbReference type="ARBA" id="ARBA00022786"/>
    </source>
</evidence>
<dbReference type="InterPro" id="IPR004347">
    <property type="entry name" value="Pup_ligase/deamidase"/>
</dbReference>
<evidence type="ECO:0000256" key="1">
    <source>
        <dbReference type="ARBA" id="ARBA00022598"/>
    </source>
</evidence>
<accession>A0A3Q9G5Z3</accession>
<protein>
    <recommendedName>
        <fullName evidence="7 8">Pup--protein ligase</fullName>
        <ecNumber evidence="7 8">6.3.1.19</ecNumber>
    </recommendedName>
    <alternativeName>
        <fullName evidence="7">Proteasome accessory factor A</fullName>
    </alternativeName>
    <alternativeName>
        <fullName evidence="7">Pup-conjugating enzyme</fullName>
    </alternativeName>
</protein>
<comment type="function">
    <text evidence="7">Catalyzes the covalent attachment of the prokaryotic ubiquitin-like protein modifier Pup to the proteasomal substrate proteins, thereby targeting them for proteasomal degradation. This tagging system is termed pupylation. The ligation reaction involves the side-chain carboxylate of the C-terminal glutamate of Pup and the side-chain amino group of a substrate lysine.</text>
</comment>
<keyword evidence="4 7" id="KW-0833">Ubl conjugation pathway</keyword>
<keyword evidence="5 7" id="KW-0067">ATP-binding</keyword>
<proteinExistence type="inferred from homology"/>
<keyword evidence="2 7" id="KW-0479">Metal-binding</keyword>
<dbReference type="PANTHER" id="PTHR42307">
    <property type="entry name" value="PUP DEAMIDASE/DEPUPYLASE"/>
    <property type="match status" value="1"/>
</dbReference>